<evidence type="ECO:0000313" key="2">
    <source>
        <dbReference type="EMBL" id="MBM6947856.1"/>
    </source>
</evidence>
<keyword evidence="1" id="KW-0472">Membrane</keyword>
<comment type="caution">
    <text evidence="2">The sequence shown here is derived from an EMBL/GenBank/DDBJ whole genome shotgun (WGS) entry which is preliminary data.</text>
</comment>
<proteinExistence type="predicted"/>
<dbReference type="AlphaFoldDB" id="A0A938XAD9"/>
<keyword evidence="1" id="KW-1133">Transmembrane helix</keyword>
<dbReference type="EMBL" id="JACJKS010000004">
    <property type="protein sequence ID" value="MBM6947856.1"/>
    <property type="molecule type" value="Genomic_DNA"/>
</dbReference>
<accession>A0A938XAD9</accession>
<organism evidence="2 3">
    <name type="scientific">Mordavella massiliensis</name>
    <dbReference type="NCBI Taxonomy" id="1871024"/>
    <lineage>
        <taxon>Bacteria</taxon>
        <taxon>Bacillati</taxon>
        <taxon>Bacillota</taxon>
        <taxon>Clostridia</taxon>
        <taxon>Eubacteriales</taxon>
        <taxon>Clostridiaceae</taxon>
        <taxon>Mordavella</taxon>
    </lineage>
</organism>
<keyword evidence="1" id="KW-0812">Transmembrane</keyword>
<reference evidence="2" key="1">
    <citation type="submission" date="2020-08" db="EMBL/GenBank/DDBJ databases">
        <authorList>
            <person name="Cejkova D."/>
            <person name="Kubasova T."/>
            <person name="Jahodarova E."/>
            <person name="Rychlik I."/>
        </authorList>
    </citation>
    <scope>NUCLEOTIDE SEQUENCE</scope>
    <source>
        <strain evidence="2">An582</strain>
    </source>
</reference>
<dbReference type="Proteomes" id="UP000705508">
    <property type="component" value="Unassembled WGS sequence"/>
</dbReference>
<protein>
    <submittedName>
        <fullName evidence="2">Uncharacterized protein</fullName>
    </submittedName>
</protein>
<dbReference type="RefSeq" id="WP_204905905.1">
    <property type="nucleotide sequence ID" value="NZ_JACJKS010000004.1"/>
</dbReference>
<sequence length="69" mass="8074">MRDIWENIKDFFGRDWTPAEKILVILCCLLLGIIKGFLISPIKRGLFCGNNSGNTYNRFDDGYWLDEEE</sequence>
<reference evidence="2" key="2">
    <citation type="journal article" date="2021" name="Sci. Rep.">
        <title>The distribution of antibiotic resistance genes in chicken gut microbiota commensals.</title>
        <authorList>
            <person name="Juricova H."/>
            <person name="Matiasovicova J."/>
            <person name="Kubasova T."/>
            <person name="Cejkova D."/>
            <person name="Rychlik I."/>
        </authorList>
    </citation>
    <scope>NUCLEOTIDE SEQUENCE</scope>
    <source>
        <strain evidence="2">An582</strain>
    </source>
</reference>
<name>A0A938XAD9_9CLOT</name>
<gene>
    <name evidence="2" type="ORF">H6A20_04135</name>
</gene>
<evidence type="ECO:0000256" key="1">
    <source>
        <dbReference type="SAM" id="Phobius"/>
    </source>
</evidence>
<evidence type="ECO:0000313" key="3">
    <source>
        <dbReference type="Proteomes" id="UP000705508"/>
    </source>
</evidence>
<feature type="transmembrane region" description="Helical" evidence="1">
    <location>
        <begin position="22"/>
        <end position="42"/>
    </location>
</feature>